<keyword evidence="1" id="KW-0533">Nickel</keyword>
<dbReference type="PANTHER" id="PTHR36566:SF1">
    <property type="entry name" value="PYRIDINIUM-3,5-BISTHIOCARBOXYLIC ACID MONONUCLEOTIDE NICKEL INSERTION PROTEIN"/>
    <property type="match status" value="1"/>
</dbReference>
<dbReference type="PANTHER" id="PTHR36566">
    <property type="entry name" value="NICKEL INSERTION PROTEIN-RELATED"/>
    <property type="match status" value="1"/>
</dbReference>
<dbReference type="AlphaFoldDB" id="A0A090GKJ7"/>
<evidence type="ECO:0000313" key="3">
    <source>
        <dbReference type="Proteomes" id="UP000046373"/>
    </source>
</evidence>
<dbReference type="Gene3D" id="3.30.70.1380">
    <property type="entry name" value="Transcriptional regulatory protein pf0864 domain like"/>
    <property type="match status" value="1"/>
</dbReference>
<dbReference type="EMBL" id="CCNB01000012">
    <property type="protein sequence ID" value="CDX35552.1"/>
    <property type="molecule type" value="Genomic_DNA"/>
</dbReference>
<reference evidence="2 3" key="1">
    <citation type="submission" date="2014-08" db="EMBL/GenBank/DDBJ databases">
        <authorList>
            <person name="Moulin Lionel"/>
        </authorList>
    </citation>
    <scope>NUCLEOTIDE SEQUENCE [LARGE SCALE GENOMIC DNA]</scope>
</reference>
<dbReference type="InterPro" id="IPR002822">
    <property type="entry name" value="Ni_insertion"/>
</dbReference>
<sequence length="130" mass="14055">MPTRSTPLLPSAKSVRTRCACSNLAFTNEVAVQERVGVIQFEIDDQTGEELAAALDQIRSADGVIDVTQSPAFGKKGRMMASVQVLTRPDAIEAIGTLCFRQTTTLSPRSRTEARTILPRQAFTTSNGRG</sequence>
<protein>
    <submittedName>
        <fullName evidence="2">Uncharacterized protein</fullName>
    </submittedName>
</protein>
<proteinExistence type="predicted"/>
<name>A0A090GKJ7_MESPL</name>
<accession>A0A090GKJ7</accession>
<evidence type="ECO:0000313" key="2">
    <source>
        <dbReference type="EMBL" id="CDX35552.1"/>
    </source>
</evidence>
<evidence type="ECO:0000256" key="1">
    <source>
        <dbReference type="ARBA" id="ARBA00022596"/>
    </source>
</evidence>
<organism evidence="2 3">
    <name type="scientific">Mesorhizobium plurifarium</name>
    <dbReference type="NCBI Taxonomy" id="69974"/>
    <lineage>
        <taxon>Bacteria</taxon>
        <taxon>Pseudomonadati</taxon>
        <taxon>Pseudomonadota</taxon>
        <taxon>Alphaproteobacteria</taxon>
        <taxon>Hyphomicrobiales</taxon>
        <taxon>Phyllobacteriaceae</taxon>
        <taxon>Mesorhizobium</taxon>
    </lineage>
</organism>
<gene>
    <name evidence="2" type="ORF">MPLDJ20_20239</name>
</gene>
<dbReference type="Proteomes" id="UP000046373">
    <property type="component" value="Unassembled WGS sequence"/>
</dbReference>
<dbReference type="Pfam" id="PF01969">
    <property type="entry name" value="Ni_insertion"/>
    <property type="match status" value="1"/>
</dbReference>